<keyword evidence="6 14" id="KW-0808">Transferase</keyword>
<evidence type="ECO:0000256" key="7">
    <source>
        <dbReference type="ARBA" id="ARBA00022692"/>
    </source>
</evidence>
<dbReference type="AlphaFoldDB" id="A0A830H8I4"/>
<keyword evidence="11" id="KW-0472">Membrane</keyword>
<feature type="domain" description="Fringe-like glycosyltransferase" evidence="13">
    <location>
        <begin position="140"/>
        <end position="187"/>
    </location>
</feature>
<comment type="similarity">
    <text evidence="3">Belongs to the glycosyltransferase 31 family. Beta3-Gal-T subfamily.</text>
</comment>
<evidence type="ECO:0000313" key="15">
    <source>
        <dbReference type="Proteomes" id="UP000660262"/>
    </source>
</evidence>
<evidence type="ECO:0000256" key="3">
    <source>
        <dbReference type="ARBA" id="ARBA00006462"/>
    </source>
</evidence>
<evidence type="ECO:0000256" key="9">
    <source>
        <dbReference type="ARBA" id="ARBA00022968"/>
    </source>
</evidence>
<keyword evidence="7" id="KW-0812">Transmembrane</keyword>
<dbReference type="EC" id="2.4.1.122" evidence="4"/>
<dbReference type="Proteomes" id="UP000660262">
    <property type="component" value="Unassembled WGS sequence"/>
</dbReference>
<keyword evidence="9" id="KW-0735">Signal-anchor</keyword>
<gene>
    <name evidence="14" type="ORF">PPROV_000165700</name>
</gene>
<comment type="subcellular location">
    <subcellularLocation>
        <location evidence="1">Membrane</location>
        <topology evidence="1">Single-pass type II membrane protein</topology>
    </subcellularLocation>
</comment>
<dbReference type="Gene3D" id="3.90.550.50">
    <property type="match status" value="1"/>
</dbReference>
<accession>A0A830H8I4</accession>
<protein>
    <recommendedName>
        <fullName evidence="4">N-acetylgalactosaminide beta-1,3-galactosyltransferase</fullName>
        <ecNumber evidence="4">2.4.1.122</ecNumber>
    </recommendedName>
</protein>
<evidence type="ECO:0000256" key="11">
    <source>
        <dbReference type="ARBA" id="ARBA00023136"/>
    </source>
</evidence>
<evidence type="ECO:0000256" key="5">
    <source>
        <dbReference type="ARBA" id="ARBA00022676"/>
    </source>
</evidence>
<keyword evidence="5 14" id="KW-0328">Glycosyltransferase</keyword>
<keyword evidence="12" id="KW-0732">Signal</keyword>
<keyword evidence="10" id="KW-1133">Transmembrane helix</keyword>
<evidence type="ECO:0000256" key="12">
    <source>
        <dbReference type="SAM" id="SignalP"/>
    </source>
</evidence>
<dbReference type="InterPro" id="IPR003378">
    <property type="entry name" value="Fringe-like_glycosylTrfase"/>
</dbReference>
<comment type="caution">
    <text evidence="14">The sequence shown here is derived from an EMBL/GenBank/DDBJ whole genome shotgun (WGS) entry which is preliminary data.</text>
</comment>
<dbReference type="InterPro" id="IPR026050">
    <property type="entry name" value="C1GALT1/C1GALT1_chp1"/>
</dbReference>
<name>A0A830H8I4_9CHLO</name>
<evidence type="ECO:0000256" key="2">
    <source>
        <dbReference type="ARBA" id="ARBA00004922"/>
    </source>
</evidence>
<evidence type="ECO:0000259" key="13">
    <source>
        <dbReference type="Pfam" id="PF02434"/>
    </source>
</evidence>
<evidence type="ECO:0000256" key="8">
    <source>
        <dbReference type="ARBA" id="ARBA00022741"/>
    </source>
</evidence>
<comment type="pathway">
    <text evidence="2">Protein modification; protein glycosylation.</text>
</comment>
<keyword evidence="8" id="KW-0547">Nucleotide-binding</keyword>
<dbReference type="Pfam" id="PF02434">
    <property type="entry name" value="Fringe"/>
    <property type="match status" value="1"/>
</dbReference>
<feature type="chain" id="PRO_5032268669" description="N-acetylgalactosaminide beta-1,3-galactosyltransferase" evidence="12">
    <location>
        <begin position="18"/>
        <end position="401"/>
    </location>
</feature>
<dbReference type="GO" id="GO:0000166">
    <property type="term" value="F:nucleotide binding"/>
    <property type="evidence" value="ECO:0007669"/>
    <property type="project" value="UniProtKB-KW"/>
</dbReference>
<dbReference type="EMBL" id="BNJQ01000004">
    <property type="protein sequence ID" value="GHP02902.1"/>
    <property type="molecule type" value="Genomic_DNA"/>
</dbReference>
<keyword evidence="15" id="KW-1185">Reference proteome</keyword>
<dbReference type="GO" id="GO:0016263">
    <property type="term" value="F:glycoprotein-N-acetylgalactosamine 3-beta-galactosyltransferase activity"/>
    <property type="evidence" value="ECO:0007669"/>
    <property type="project" value="UniProtKB-EC"/>
</dbReference>
<dbReference type="OrthoDB" id="414175at2759"/>
<sequence length="401" mass="44266">MVTTRVLLVLAVVVVLALDDGVVVGVCGLQQQERLQRSGGRGQVVDPFVACFIPSGPDPTDYAFEAMRTWGRKCDVIHFTSNKADASIDMVKAHDLPMCSKENWKIRSASIDMNGASRCRLFDQIASGWVFMYENYGSIAHYIIKVDGDTYLNIPRLKHFLTKYYAPHDNKKHLYLGMPSYAHFYDGWYNIGAAYILSTAALRDFLVPAIRSGACTIGEKTQEPPLACSDGTHCDRDEPMQARCLELAFSRAHDEINVHGTNFPHPESPGFAAGDGHGNLLLQFKQTLPNFDSGDDMEKLARGEPYCVDASVETALVGLGGCATQSAWLKNFVEVGQLGCATSEQQLCADRCVLALHPIKNVTRMRMLHTAMEMSATTAPVASCWSSHNPYDRGDDLRKVF</sequence>
<evidence type="ECO:0000313" key="14">
    <source>
        <dbReference type="EMBL" id="GHP02902.1"/>
    </source>
</evidence>
<evidence type="ECO:0000256" key="4">
    <source>
        <dbReference type="ARBA" id="ARBA00012557"/>
    </source>
</evidence>
<evidence type="ECO:0000256" key="10">
    <source>
        <dbReference type="ARBA" id="ARBA00022989"/>
    </source>
</evidence>
<proteinExistence type="inferred from homology"/>
<feature type="signal peptide" evidence="12">
    <location>
        <begin position="1"/>
        <end position="17"/>
    </location>
</feature>
<dbReference type="PANTHER" id="PTHR23033">
    <property type="entry name" value="BETA1,3-GALACTOSYLTRANSFERASE"/>
    <property type="match status" value="1"/>
</dbReference>
<evidence type="ECO:0000256" key="6">
    <source>
        <dbReference type="ARBA" id="ARBA00022679"/>
    </source>
</evidence>
<dbReference type="GO" id="GO:0016020">
    <property type="term" value="C:membrane"/>
    <property type="evidence" value="ECO:0007669"/>
    <property type="project" value="UniProtKB-SubCell"/>
</dbReference>
<reference evidence="14" key="1">
    <citation type="submission" date="2020-10" db="EMBL/GenBank/DDBJ databases">
        <title>Unveiling of a novel bifunctional photoreceptor, Dualchrome1, isolated from a cosmopolitan green alga.</title>
        <authorList>
            <person name="Suzuki S."/>
            <person name="Kawachi M."/>
        </authorList>
    </citation>
    <scope>NUCLEOTIDE SEQUENCE</scope>
    <source>
        <strain evidence="14">NIES 2893</strain>
    </source>
</reference>
<organism evidence="14 15">
    <name type="scientific">Pycnococcus provasolii</name>
    <dbReference type="NCBI Taxonomy" id="41880"/>
    <lineage>
        <taxon>Eukaryota</taxon>
        <taxon>Viridiplantae</taxon>
        <taxon>Chlorophyta</taxon>
        <taxon>Pseudoscourfieldiophyceae</taxon>
        <taxon>Pseudoscourfieldiales</taxon>
        <taxon>Pycnococcaceae</taxon>
        <taxon>Pycnococcus</taxon>
    </lineage>
</organism>
<evidence type="ECO:0000256" key="1">
    <source>
        <dbReference type="ARBA" id="ARBA00004606"/>
    </source>
</evidence>